<feature type="compositionally biased region" description="Low complexity" evidence="5">
    <location>
        <begin position="89"/>
        <end position="101"/>
    </location>
</feature>
<evidence type="ECO:0000313" key="8">
    <source>
        <dbReference type="EMBL" id="ETR99227.1"/>
    </source>
</evidence>
<evidence type="ECO:0000256" key="7">
    <source>
        <dbReference type="SAM" id="SignalP"/>
    </source>
</evidence>
<dbReference type="HOGENOM" id="CLU_694563_0_0_1"/>
<evidence type="ECO:0000256" key="5">
    <source>
        <dbReference type="SAM" id="MobiDB-lite"/>
    </source>
</evidence>
<feature type="region of interest" description="Disordered" evidence="5">
    <location>
        <begin position="147"/>
        <end position="179"/>
    </location>
</feature>
<evidence type="ECO:0000256" key="4">
    <source>
        <dbReference type="ARBA" id="ARBA00023136"/>
    </source>
</evidence>
<dbReference type="KEGG" id="trr:M419DRAFT_86423"/>
<dbReference type="GO" id="GO:0016020">
    <property type="term" value="C:membrane"/>
    <property type="evidence" value="ECO:0007669"/>
    <property type="project" value="UniProtKB-SubCell"/>
</dbReference>
<reference evidence="9" key="1">
    <citation type="journal article" date="2013" name="Ind. Biotechnol.">
        <title>Comparative genomics analysis of Trichoderma reesei strains.</title>
        <authorList>
            <person name="Koike H."/>
            <person name="Aerts A."/>
            <person name="LaButti K."/>
            <person name="Grigoriev I.V."/>
            <person name="Baker S.E."/>
        </authorList>
    </citation>
    <scope>NUCLEOTIDE SEQUENCE [LARGE SCALE GENOMIC DNA]</scope>
    <source>
        <strain evidence="9">ATCC 56765 / BCRC 32924 / NRRL 11460 / Rut C-30</strain>
    </source>
</reference>
<evidence type="ECO:0008006" key="10">
    <source>
        <dbReference type="Google" id="ProtNLM"/>
    </source>
</evidence>
<feature type="compositionally biased region" description="Basic and acidic residues" evidence="5">
    <location>
        <begin position="366"/>
        <end position="376"/>
    </location>
</feature>
<feature type="region of interest" description="Disordered" evidence="5">
    <location>
        <begin position="72"/>
        <end position="104"/>
    </location>
</feature>
<feature type="compositionally biased region" description="Low complexity" evidence="5">
    <location>
        <begin position="72"/>
        <end position="81"/>
    </location>
</feature>
<organism evidence="8 9">
    <name type="scientific">Hypocrea jecorina (strain ATCC 56765 / BCRC 32924 / NRRL 11460 / Rut C-30)</name>
    <name type="common">Trichoderma reesei</name>
    <dbReference type="NCBI Taxonomy" id="1344414"/>
    <lineage>
        <taxon>Eukaryota</taxon>
        <taxon>Fungi</taxon>
        <taxon>Dikarya</taxon>
        <taxon>Ascomycota</taxon>
        <taxon>Pezizomycotina</taxon>
        <taxon>Sordariomycetes</taxon>
        <taxon>Hypocreomycetidae</taxon>
        <taxon>Hypocreales</taxon>
        <taxon>Hypocreaceae</taxon>
        <taxon>Trichoderma</taxon>
    </lineage>
</organism>
<dbReference type="AlphaFoldDB" id="A0A024S2B1"/>
<evidence type="ECO:0000256" key="1">
    <source>
        <dbReference type="ARBA" id="ARBA00004167"/>
    </source>
</evidence>
<accession>A0A024S2B1</accession>
<comment type="subcellular location">
    <subcellularLocation>
        <location evidence="1">Membrane</location>
        <topology evidence="1">Single-pass membrane protein</topology>
    </subcellularLocation>
</comment>
<dbReference type="PANTHER" id="PTHR15549:SF6">
    <property type="entry name" value="MID2 DOMAIN-CONTAINING PROTEIN"/>
    <property type="match status" value="1"/>
</dbReference>
<protein>
    <recommendedName>
        <fullName evidence="10">Mid2 domain-containing protein</fullName>
    </recommendedName>
</protein>
<proteinExistence type="predicted"/>
<evidence type="ECO:0000256" key="3">
    <source>
        <dbReference type="ARBA" id="ARBA00022989"/>
    </source>
</evidence>
<feature type="chain" id="PRO_5001536853" description="Mid2 domain-containing protein" evidence="7">
    <location>
        <begin position="23"/>
        <end position="397"/>
    </location>
</feature>
<gene>
    <name evidence="8" type="ORF">M419DRAFT_86423</name>
</gene>
<feature type="region of interest" description="Disordered" evidence="5">
    <location>
        <begin position="313"/>
        <end position="397"/>
    </location>
</feature>
<feature type="signal peptide" evidence="7">
    <location>
        <begin position="1"/>
        <end position="22"/>
    </location>
</feature>
<feature type="compositionally biased region" description="Low complexity" evidence="5">
    <location>
        <begin position="147"/>
        <end position="163"/>
    </location>
</feature>
<feature type="compositionally biased region" description="Low complexity" evidence="5">
    <location>
        <begin position="324"/>
        <end position="343"/>
    </location>
</feature>
<feature type="compositionally biased region" description="Basic and acidic residues" evidence="5">
    <location>
        <begin position="388"/>
        <end position="397"/>
    </location>
</feature>
<dbReference type="EMBL" id="KI911157">
    <property type="protein sequence ID" value="ETR99227.1"/>
    <property type="molecule type" value="Genomic_DNA"/>
</dbReference>
<keyword evidence="2 6" id="KW-0812">Transmembrane</keyword>
<sequence length="397" mass="42802">MLWFWFRIVAFAVVLFGRHVLGEPDLRPGMVIPSRAFVSIWTSTITYMRYDGILTTATEISRISDVDIATTTEASTATSDSAETETETEASSSMTSTSSSAPPAGSPAFFTLPIIRVTITQTISTLPTLSTSPALSTLSTSSTFSISSIRSSPSTLSTSSTSTAPDATQAEYHAASPAPQSTHISAAQIAGIAIGSGAFFCLVAALFFFFGRRDGGRFAHDRGHRRFSMRSVGAGLGTVFGTIWGKEKPDAKQQQRMETAQGPAELPAEPAVELPADIPDTVESLGEKQGHYTLMGRETGGFQLPVVKELDGTSVASHKPKSPSLEQQAERQFQQQRQSPQRSQEAEILPSPDMPGENALLTTLPRYEELDREARSRRSSWAAPESAHGPDKSWYES</sequence>
<name>A0A024S2B1_HYPJR</name>
<dbReference type="Proteomes" id="UP000024376">
    <property type="component" value="Unassembled WGS sequence"/>
</dbReference>
<keyword evidence="3 6" id="KW-1133">Transmembrane helix</keyword>
<feature type="region of interest" description="Disordered" evidence="5">
    <location>
        <begin position="248"/>
        <end position="268"/>
    </location>
</feature>
<dbReference type="InterPro" id="IPR051694">
    <property type="entry name" value="Immunoregulatory_rcpt-like"/>
</dbReference>
<evidence type="ECO:0000313" key="9">
    <source>
        <dbReference type="Proteomes" id="UP000024376"/>
    </source>
</evidence>
<dbReference type="GO" id="GO:0071944">
    <property type="term" value="C:cell periphery"/>
    <property type="evidence" value="ECO:0007669"/>
    <property type="project" value="UniProtKB-ARBA"/>
</dbReference>
<keyword evidence="7" id="KW-0732">Signal</keyword>
<keyword evidence="4 6" id="KW-0472">Membrane</keyword>
<dbReference type="PANTHER" id="PTHR15549">
    <property type="entry name" value="PAIRED IMMUNOGLOBULIN-LIKE TYPE 2 RECEPTOR"/>
    <property type="match status" value="1"/>
</dbReference>
<evidence type="ECO:0000256" key="2">
    <source>
        <dbReference type="ARBA" id="ARBA00022692"/>
    </source>
</evidence>
<feature type="transmembrane region" description="Helical" evidence="6">
    <location>
        <begin position="189"/>
        <end position="210"/>
    </location>
</feature>
<evidence type="ECO:0000256" key="6">
    <source>
        <dbReference type="SAM" id="Phobius"/>
    </source>
</evidence>